<evidence type="ECO:0000313" key="4">
    <source>
        <dbReference type="Proteomes" id="UP001162164"/>
    </source>
</evidence>
<organism evidence="3 4">
    <name type="scientific">Molorchus minor</name>
    <dbReference type="NCBI Taxonomy" id="1323400"/>
    <lineage>
        <taxon>Eukaryota</taxon>
        <taxon>Metazoa</taxon>
        <taxon>Ecdysozoa</taxon>
        <taxon>Arthropoda</taxon>
        <taxon>Hexapoda</taxon>
        <taxon>Insecta</taxon>
        <taxon>Pterygota</taxon>
        <taxon>Neoptera</taxon>
        <taxon>Endopterygota</taxon>
        <taxon>Coleoptera</taxon>
        <taxon>Polyphaga</taxon>
        <taxon>Cucujiformia</taxon>
        <taxon>Chrysomeloidea</taxon>
        <taxon>Cerambycidae</taxon>
        <taxon>Lamiinae</taxon>
        <taxon>Monochamini</taxon>
        <taxon>Molorchus</taxon>
    </lineage>
</organism>
<dbReference type="Proteomes" id="UP001162164">
    <property type="component" value="Unassembled WGS sequence"/>
</dbReference>
<evidence type="ECO:0000259" key="1">
    <source>
        <dbReference type="Pfam" id="PF14699"/>
    </source>
</evidence>
<dbReference type="SUPFAM" id="SSF51445">
    <property type="entry name" value="(Trans)glycosidases"/>
    <property type="match status" value="1"/>
</dbReference>
<sequence>MTTAQQIRVLTLNIQEHQECTLYRLERNWIIQFRLGPQLFGRKVYLFCNYPVENDEKILEFNRNQYQLLNWVLDEGCKNADDTAIYAQFETKLAGSFHYYLTFEDSPDAEKQGSGFFLIDPVLKYGLNEELTLDCIQCQTVLSKNLGSFSTWENKLRVTKESGYNMIHFTPIQELGLSNSCYSISEQLKLNPNFKKDDGKMPTFKEVDQLMTKIRTEWKVTSICDIVLNHTANESEWIKHHPEVTYNCVNCPYMRPAYLLDAAFHQFSLDIKNGLYEDRGIPVEINCEDHLNAFRHHFHNTVLKPLKLHELFMCDVNMLVANFLTLARTTPPVTPYIGIKNKELELIQDPEYRRLAGFVDLQLAQNLYNIYWNDTYDEESRLKRCAGELKSKLDALNNAVSEKINDHLAAAVDNVVAGIRYFRIQDDGPKFRDISVNHPLVYRYFTDYGSPQTLEEYEEIMYSSNGRFLMAHNGWVMGSSFKNFAAPDSNVYIRRELIAWGDSVKLRYGDSPSDCPFLWEHMRKYVEQIATIFDGVRLDNCHSTPIPVAEYLLDCARKIKPNLYVVAELFTNSDLTDNLFINRLGISSLIREAMSAWDSHEEGRLVYRYGGYPVGSFYQPRVRPLVPSIAHALFLDLTHDNPSPVEKDLYMISCQVLR</sequence>
<protein>
    <recommendedName>
        <fullName evidence="5">Glycogen debranching enzyme</fullName>
    </recommendedName>
</protein>
<dbReference type="Gene3D" id="3.20.20.80">
    <property type="entry name" value="Glycosidases"/>
    <property type="match status" value="2"/>
</dbReference>
<accession>A0ABQ9IV75</accession>
<reference evidence="3" key="1">
    <citation type="journal article" date="2023" name="Insect Mol. Biol.">
        <title>Genome sequencing provides insights into the evolution of gene families encoding plant cell wall-degrading enzymes in longhorned beetles.</title>
        <authorList>
            <person name="Shin N.R."/>
            <person name="Okamura Y."/>
            <person name="Kirsch R."/>
            <person name="Pauchet Y."/>
        </authorList>
    </citation>
    <scope>NUCLEOTIDE SEQUENCE</scope>
    <source>
        <strain evidence="3">MMC_N1</strain>
    </source>
</reference>
<evidence type="ECO:0008006" key="5">
    <source>
        <dbReference type="Google" id="ProtNLM"/>
    </source>
</evidence>
<dbReference type="CDD" id="cd11327">
    <property type="entry name" value="AmyAc_Glg_debranch_2"/>
    <property type="match status" value="1"/>
</dbReference>
<evidence type="ECO:0000313" key="3">
    <source>
        <dbReference type="EMBL" id="KAJ8966073.1"/>
    </source>
</evidence>
<keyword evidence="4" id="KW-1185">Reference proteome</keyword>
<dbReference type="PANTHER" id="PTHR10569:SF2">
    <property type="entry name" value="GLYCOGEN DEBRANCHING ENZYME"/>
    <property type="match status" value="1"/>
</dbReference>
<proteinExistence type="predicted"/>
<gene>
    <name evidence="3" type="ORF">NQ317_018892</name>
</gene>
<evidence type="ECO:0000259" key="2">
    <source>
        <dbReference type="Pfam" id="PF14701"/>
    </source>
</evidence>
<dbReference type="EMBL" id="JAPWTJ010002458">
    <property type="protein sequence ID" value="KAJ8966073.1"/>
    <property type="molecule type" value="Genomic_DNA"/>
</dbReference>
<feature type="domain" description="Eukaryotic glycogen debranching enzyme N-terminal" evidence="1">
    <location>
        <begin position="32"/>
        <end position="125"/>
    </location>
</feature>
<dbReference type="InterPro" id="IPR010401">
    <property type="entry name" value="AGL/Gdb1"/>
</dbReference>
<name>A0ABQ9IV75_9CUCU</name>
<dbReference type="Pfam" id="PF14699">
    <property type="entry name" value="hGDE_N"/>
    <property type="match status" value="1"/>
</dbReference>
<dbReference type="Pfam" id="PF14701">
    <property type="entry name" value="hDGE_amylase"/>
    <property type="match status" value="1"/>
</dbReference>
<dbReference type="InterPro" id="IPR032792">
    <property type="entry name" value="AGL_glucanoTrfase"/>
</dbReference>
<feature type="domain" description="Glycogen debranching enzyme glucanotransferase" evidence="2">
    <location>
        <begin position="130"/>
        <end position="564"/>
    </location>
</feature>
<dbReference type="PANTHER" id="PTHR10569">
    <property type="entry name" value="GLYCOGEN DEBRANCHING ENZYME"/>
    <property type="match status" value="1"/>
</dbReference>
<comment type="caution">
    <text evidence="3">The sequence shown here is derived from an EMBL/GenBank/DDBJ whole genome shotgun (WGS) entry which is preliminary data.</text>
</comment>
<dbReference type="InterPro" id="IPR017853">
    <property type="entry name" value="GH"/>
</dbReference>
<dbReference type="InterPro" id="IPR029436">
    <property type="entry name" value="AGL_euk_N"/>
</dbReference>